<feature type="transmembrane region" description="Helical" evidence="1">
    <location>
        <begin position="12"/>
        <end position="32"/>
    </location>
</feature>
<keyword evidence="1" id="KW-0812">Transmembrane</keyword>
<sequence>MDLSTVANFAEVFGALVVVGSVAFAFVQLAHFRRQRADMAAIELAHSFQTPEFTRAIRLVLTFPDGVTAEEIRRDPEKEEAAMLVSLTLESVGIMVHRRVVALDVVWELMGGMVLASWKKIEVWAQGQREEQGGEKFDEWIQWLCEQLERHGVDNQPAFQKHRDWRP</sequence>
<accession>A0A383A7A0</accession>
<dbReference type="InterPro" id="IPR031876">
    <property type="entry name" value="DUF4760"/>
</dbReference>
<dbReference type="Pfam" id="PF15956">
    <property type="entry name" value="DUF4760"/>
    <property type="match status" value="1"/>
</dbReference>
<organism evidence="2">
    <name type="scientific">marine metagenome</name>
    <dbReference type="NCBI Taxonomy" id="408172"/>
    <lineage>
        <taxon>unclassified sequences</taxon>
        <taxon>metagenomes</taxon>
        <taxon>ecological metagenomes</taxon>
    </lineage>
</organism>
<protein>
    <recommendedName>
        <fullName evidence="3">DUF4760 domain-containing protein</fullName>
    </recommendedName>
</protein>
<dbReference type="EMBL" id="UINC01189695">
    <property type="protein sequence ID" value="SVE03504.1"/>
    <property type="molecule type" value="Genomic_DNA"/>
</dbReference>
<proteinExistence type="predicted"/>
<reference evidence="2" key="1">
    <citation type="submission" date="2018-05" db="EMBL/GenBank/DDBJ databases">
        <authorList>
            <person name="Lanie J.A."/>
            <person name="Ng W.-L."/>
            <person name="Kazmierczak K.M."/>
            <person name="Andrzejewski T.M."/>
            <person name="Davidsen T.M."/>
            <person name="Wayne K.J."/>
            <person name="Tettelin H."/>
            <person name="Glass J.I."/>
            <person name="Rusch D."/>
            <person name="Podicherti R."/>
            <person name="Tsui H.-C.T."/>
            <person name="Winkler M.E."/>
        </authorList>
    </citation>
    <scope>NUCLEOTIDE SEQUENCE</scope>
</reference>
<keyword evidence="1" id="KW-0472">Membrane</keyword>
<name>A0A383A7A0_9ZZZZ</name>
<gene>
    <name evidence="2" type="ORF">METZ01_LOCUS456358</name>
</gene>
<keyword evidence="1" id="KW-1133">Transmembrane helix</keyword>
<evidence type="ECO:0000313" key="2">
    <source>
        <dbReference type="EMBL" id="SVE03504.1"/>
    </source>
</evidence>
<dbReference type="AlphaFoldDB" id="A0A383A7A0"/>
<evidence type="ECO:0000256" key="1">
    <source>
        <dbReference type="SAM" id="Phobius"/>
    </source>
</evidence>
<evidence type="ECO:0008006" key="3">
    <source>
        <dbReference type="Google" id="ProtNLM"/>
    </source>
</evidence>